<dbReference type="InterPro" id="IPR003105">
    <property type="entry name" value="SRA_YDG"/>
</dbReference>
<dbReference type="Pfam" id="PF00628">
    <property type="entry name" value="PHD"/>
    <property type="match status" value="1"/>
</dbReference>
<evidence type="ECO:0000256" key="8">
    <source>
        <dbReference type="ARBA" id="ARBA00022833"/>
    </source>
</evidence>
<comment type="subcellular location">
    <subcellularLocation>
        <location evidence="12">Nucleus</location>
    </subcellularLocation>
</comment>
<dbReference type="PROSITE" id="PS50016">
    <property type="entry name" value="ZF_PHD_2"/>
    <property type="match status" value="1"/>
</dbReference>
<dbReference type="InterPro" id="IPR029071">
    <property type="entry name" value="Ubiquitin-like_domsf"/>
</dbReference>
<dbReference type="Gene3D" id="3.10.20.90">
    <property type="entry name" value="Phosphatidylinositol 3-kinase Catalytic Subunit, Chain A, domain 1"/>
    <property type="match status" value="1"/>
</dbReference>
<dbReference type="InterPro" id="IPR019956">
    <property type="entry name" value="Ubiquitin_dom"/>
</dbReference>
<evidence type="ECO:0000256" key="9">
    <source>
        <dbReference type="ARBA" id="ARBA00023242"/>
    </source>
</evidence>
<dbReference type="GO" id="GO:0044027">
    <property type="term" value="P:negative regulation of gene expression via chromosomal CpG island methylation"/>
    <property type="evidence" value="ECO:0007669"/>
    <property type="project" value="TreeGrafter"/>
</dbReference>
<dbReference type="InterPro" id="IPR000626">
    <property type="entry name" value="Ubiquitin-like_dom"/>
</dbReference>
<dbReference type="SUPFAM" id="SSF88697">
    <property type="entry name" value="PUA domain-like"/>
    <property type="match status" value="1"/>
</dbReference>
<dbReference type="CDD" id="cd15525">
    <property type="entry name" value="PHD_UHRF1_2"/>
    <property type="match status" value="1"/>
</dbReference>
<dbReference type="Pfam" id="PF12148">
    <property type="entry name" value="TTD"/>
    <property type="match status" value="1"/>
</dbReference>
<evidence type="ECO:0000256" key="3">
    <source>
        <dbReference type="ARBA" id="ARBA00012483"/>
    </source>
</evidence>
<dbReference type="Gene3D" id="2.30.30.1150">
    <property type="match status" value="1"/>
</dbReference>
<dbReference type="EC" id="2.3.2.27" evidence="3"/>
<dbReference type="InterPro" id="IPR015947">
    <property type="entry name" value="PUA-like_sf"/>
</dbReference>
<comment type="catalytic activity">
    <reaction evidence="1">
        <text>S-ubiquitinyl-[E2 ubiquitin-conjugating enzyme]-L-cysteine + [acceptor protein]-L-lysine = [E2 ubiquitin-conjugating enzyme]-L-cysteine + N(6)-ubiquitinyl-[acceptor protein]-L-lysine.</text>
        <dbReference type="EC" id="2.3.2.27"/>
    </reaction>
</comment>
<dbReference type="AlphaFoldDB" id="A0A423SG13"/>
<dbReference type="Pfam" id="PF02182">
    <property type="entry name" value="SAD_SRA"/>
    <property type="match status" value="1"/>
</dbReference>
<dbReference type="GO" id="GO:0005634">
    <property type="term" value="C:nucleus"/>
    <property type="evidence" value="ECO:0007669"/>
    <property type="project" value="UniProtKB-SubCell"/>
</dbReference>
<evidence type="ECO:0000256" key="1">
    <source>
        <dbReference type="ARBA" id="ARBA00000900"/>
    </source>
</evidence>
<keyword evidence="18" id="KW-1185">Reference proteome</keyword>
<evidence type="ECO:0000256" key="4">
    <source>
        <dbReference type="ARBA" id="ARBA00022679"/>
    </source>
</evidence>
<dbReference type="CDD" id="cd20387">
    <property type="entry name" value="Tudor_UHRF_rpt1"/>
    <property type="match status" value="1"/>
</dbReference>
<dbReference type="SUPFAM" id="SSF54236">
    <property type="entry name" value="Ubiquitin-like"/>
    <property type="match status" value="1"/>
</dbReference>
<dbReference type="SUPFAM" id="SSF57903">
    <property type="entry name" value="FYVE/PHD zinc finger"/>
    <property type="match status" value="1"/>
</dbReference>
<dbReference type="SMART" id="SM00466">
    <property type="entry name" value="SRA"/>
    <property type="match status" value="1"/>
</dbReference>
<dbReference type="PANTHER" id="PTHR14140">
    <property type="entry name" value="E3 UBIQUITIN-PROTEIN LIGASE UHRF-RELATED"/>
    <property type="match status" value="1"/>
</dbReference>
<dbReference type="Gene3D" id="2.30.30.140">
    <property type="match status" value="1"/>
</dbReference>
<name>A0A423SG13_PENVA</name>
<evidence type="ECO:0000313" key="18">
    <source>
        <dbReference type="Proteomes" id="UP000283509"/>
    </source>
</evidence>
<keyword evidence="7" id="KW-0833">Ubl conjugation pathway</keyword>
<dbReference type="InterPro" id="IPR036987">
    <property type="entry name" value="SRA-YDG_sf"/>
</dbReference>
<dbReference type="EMBL" id="QCYY01003476">
    <property type="protein sequence ID" value="ROT63166.1"/>
    <property type="molecule type" value="Genomic_DNA"/>
</dbReference>
<reference evidence="17 18" key="2">
    <citation type="submission" date="2019-01" db="EMBL/GenBank/DDBJ databases">
        <title>The decoding of complex shrimp genome reveals the adaptation for benthos swimmer, frequently molting mechanism and breeding impact on genome.</title>
        <authorList>
            <person name="Sun Y."/>
            <person name="Gao Y."/>
            <person name="Yu Y."/>
        </authorList>
    </citation>
    <scope>NUCLEOTIDE SEQUENCE [LARGE SCALE GENOMIC DNA]</scope>
    <source>
        <tissue evidence="17">Muscle</tissue>
    </source>
</reference>
<dbReference type="PRINTS" id="PR00348">
    <property type="entry name" value="UBIQUITIN"/>
</dbReference>
<dbReference type="Pfam" id="PF00240">
    <property type="entry name" value="ubiquitin"/>
    <property type="match status" value="1"/>
</dbReference>
<dbReference type="GO" id="GO:0008270">
    <property type="term" value="F:zinc ion binding"/>
    <property type="evidence" value="ECO:0007669"/>
    <property type="project" value="UniProtKB-KW"/>
</dbReference>
<keyword evidence="8" id="KW-0862">Zinc</keyword>
<evidence type="ECO:0000256" key="10">
    <source>
        <dbReference type="ARBA" id="ARBA00023306"/>
    </source>
</evidence>
<feature type="domain" description="Ubiquitin-like" evidence="15">
    <location>
        <begin position="1"/>
        <end position="66"/>
    </location>
</feature>
<comment type="caution">
    <text evidence="17">The sequence shown here is derived from an EMBL/GenBank/DDBJ whole genome shotgun (WGS) entry which is preliminary data.</text>
</comment>
<reference evidence="17 18" key="1">
    <citation type="submission" date="2018-04" db="EMBL/GenBank/DDBJ databases">
        <authorList>
            <person name="Zhang X."/>
            <person name="Yuan J."/>
            <person name="Li F."/>
            <person name="Xiang J."/>
        </authorList>
    </citation>
    <scope>NUCLEOTIDE SEQUENCE [LARGE SCALE GENOMIC DNA]</scope>
    <source>
        <tissue evidence="17">Muscle</tissue>
    </source>
</reference>
<evidence type="ECO:0000256" key="2">
    <source>
        <dbReference type="ARBA" id="ARBA00004906"/>
    </source>
</evidence>
<dbReference type="GO" id="GO:0061630">
    <property type="term" value="F:ubiquitin protein ligase activity"/>
    <property type="evidence" value="ECO:0007669"/>
    <property type="project" value="UniProtKB-EC"/>
</dbReference>
<dbReference type="InterPro" id="IPR045134">
    <property type="entry name" value="UHRF1/2-like"/>
</dbReference>
<evidence type="ECO:0000313" key="17">
    <source>
        <dbReference type="EMBL" id="ROT63166.1"/>
    </source>
</evidence>
<keyword evidence="10" id="KW-0131">Cell cycle</keyword>
<feature type="region of interest" description="Disordered" evidence="13">
    <location>
        <begin position="452"/>
        <end position="478"/>
    </location>
</feature>
<accession>A0A423SG13</accession>
<dbReference type="PROSITE" id="PS51015">
    <property type="entry name" value="YDG"/>
    <property type="match status" value="1"/>
</dbReference>
<feature type="domain" description="YDG" evidence="16">
    <location>
        <begin position="401"/>
        <end position="542"/>
    </location>
</feature>
<evidence type="ECO:0000256" key="11">
    <source>
        <dbReference type="PROSITE-ProRule" id="PRU00146"/>
    </source>
</evidence>
<comment type="pathway">
    <text evidence="2">Protein modification; protein ubiquitination.</text>
</comment>
<evidence type="ECO:0000256" key="12">
    <source>
        <dbReference type="PROSITE-ProRule" id="PRU00358"/>
    </source>
</evidence>
<dbReference type="InterPro" id="IPR019786">
    <property type="entry name" value="Zinc_finger_PHD-type_CS"/>
</dbReference>
<organism evidence="17 18">
    <name type="scientific">Penaeus vannamei</name>
    <name type="common">Whiteleg shrimp</name>
    <name type="synonym">Litopenaeus vannamei</name>
    <dbReference type="NCBI Taxonomy" id="6689"/>
    <lineage>
        <taxon>Eukaryota</taxon>
        <taxon>Metazoa</taxon>
        <taxon>Ecdysozoa</taxon>
        <taxon>Arthropoda</taxon>
        <taxon>Crustacea</taxon>
        <taxon>Multicrustacea</taxon>
        <taxon>Malacostraca</taxon>
        <taxon>Eumalacostraca</taxon>
        <taxon>Eucarida</taxon>
        <taxon>Decapoda</taxon>
        <taxon>Dendrobranchiata</taxon>
        <taxon>Penaeoidea</taxon>
        <taxon>Penaeidae</taxon>
        <taxon>Penaeus</taxon>
    </lineage>
</organism>
<evidence type="ECO:0000256" key="13">
    <source>
        <dbReference type="SAM" id="MobiDB-lite"/>
    </source>
</evidence>
<dbReference type="PANTHER" id="PTHR14140:SF45">
    <property type="entry name" value="RING-TYPE E3 UBIQUITIN TRANSFERASE"/>
    <property type="match status" value="1"/>
</dbReference>
<dbReference type="STRING" id="6689.A0A423SG13"/>
<proteinExistence type="predicted"/>
<evidence type="ECO:0000256" key="6">
    <source>
        <dbReference type="ARBA" id="ARBA00022771"/>
    </source>
</evidence>
<keyword evidence="5" id="KW-0479">Metal-binding</keyword>
<evidence type="ECO:0000259" key="16">
    <source>
        <dbReference type="PROSITE" id="PS51015"/>
    </source>
</evidence>
<dbReference type="Proteomes" id="UP000283509">
    <property type="component" value="Unassembled WGS sequence"/>
</dbReference>
<dbReference type="PROSITE" id="PS50053">
    <property type="entry name" value="UBIQUITIN_2"/>
    <property type="match status" value="1"/>
</dbReference>
<dbReference type="PROSITE" id="PS01359">
    <property type="entry name" value="ZF_PHD_1"/>
    <property type="match status" value="1"/>
</dbReference>
<evidence type="ECO:0000259" key="15">
    <source>
        <dbReference type="PROSITE" id="PS50053"/>
    </source>
</evidence>
<dbReference type="SMART" id="SM00213">
    <property type="entry name" value="UBQ"/>
    <property type="match status" value="1"/>
</dbReference>
<evidence type="ECO:0000256" key="5">
    <source>
        <dbReference type="ARBA" id="ARBA00022723"/>
    </source>
</evidence>
<keyword evidence="6 11" id="KW-0863">Zinc-finger</keyword>
<dbReference type="UniPathway" id="UPA00143"/>
<dbReference type="InterPro" id="IPR011011">
    <property type="entry name" value="Znf_FYVE_PHD"/>
</dbReference>
<dbReference type="SMART" id="SM00249">
    <property type="entry name" value="PHD"/>
    <property type="match status" value="1"/>
</dbReference>
<evidence type="ECO:0000256" key="7">
    <source>
        <dbReference type="ARBA" id="ARBA00022786"/>
    </source>
</evidence>
<gene>
    <name evidence="17" type="ORF">C7M84_018920</name>
</gene>
<sequence length="542" mass="61094">MDGSQTAIITISKLTTVEDFRQMILEKMNVTAERQRLFYRGKQMENGHTLFDYNININDVIQLMVKPVLSEINSNVQAKASSAKRDGEQADKENTKTDSEVKGNADVRESEYYRVGDLIDAKSLYDGTWWEAKINKITVNPKVKEISEEDDGMLYHVTHEGFEDDVPEELLLKHIRPRAFQNVKLDDLCKGDLVMANYNLENPEERGHWYDCKVSKVMNSRTQKAVIATVFIGADSSPMDDCHVRFVDELFRIEKNIKLDERNGDMERRIIEGSPVKRKNAPNCATCKDNPKRKCKECGCHECGGKENPEKQLMCDECDLPYHIYCLTPPMETIPDVDEWFCPLCKNDDSEIVKAGEKLKESKKKAKMASAKSNTSRDWGKGFACAGRQKVCTIVPQNHFGVVPGVEVGTMWKFRLQASEAGIHRPHVAGIHGRENEGAYSIVLSGGYEDDEDNGESFTYTGSGGRDLSGNKRTAEQSSDQLLTRMNRALALNCNVPINKNGAEAKDWQKGNLYALFGTAKGESIQNMLQKKEIGMMVFIKL</sequence>
<dbReference type="Gene3D" id="2.30.280.10">
    <property type="entry name" value="SRA-YDG"/>
    <property type="match status" value="1"/>
</dbReference>
<dbReference type="CDD" id="cd20388">
    <property type="entry name" value="Tudor_UHRF_rpt2"/>
    <property type="match status" value="1"/>
</dbReference>
<evidence type="ECO:0000259" key="14">
    <source>
        <dbReference type="PROSITE" id="PS50016"/>
    </source>
</evidence>
<protein>
    <recommendedName>
        <fullName evidence="3">RING-type E3 ubiquitin transferase</fullName>
        <ecNumber evidence="3">2.3.2.27</ecNumber>
    </recommendedName>
</protein>
<dbReference type="InterPro" id="IPR001965">
    <property type="entry name" value="Znf_PHD"/>
</dbReference>
<feature type="compositionally biased region" description="Basic and acidic residues" evidence="13">
    <location>
        <begin position="83"/>
        <end position="103"/>
    </location>
</feature>
<feature type="domain" description="PHD-type" evidence="14">
    <location>
        <begin position="281"/>
        <end position="348"/>
    </location>
</feature>
<feature type="region of interest" description="Disordered" evidence="13">
    <location>
        <begin position="77"/>
        <end position="103"/>
    </location>
</feature>
<dbReference type="InterPro" id="IPR021991">
    <property type="entry name" value="TTD_dom"/>
</dbReference>
<keyword evidence="4" id="KW-0808">Transferase</keyword>
<keyword evidence="9 12" id="KW-0539">Nucleus</keyword>
<dbReference type="OrthoDB" id="2270193at2759"/>
<dbReference type="InterPro" id="IPR019787">
    <property type="entry name" value="Znf_PHD-finger"/>
</dbReference>
<dbReference type="GO" id="GO:0016567">
    <property type="term" value="P:protein ubiquitination"/>
    <property type="evidence" value="ECO:0007669"/>
    <property type="project" value="UniProtKB-UniPathway"/>
</dbReference>